<feature type="transmembrane region" description="Helical" evidence="6">
    <location>
        <begin position="295"/>
        <end position="314"/>
    </location>
</feature>
<evidence type="ECO:0000256" key="5">
    <source>
        <dbReference type="SAM" id="MobiDB-lite"/>
    </source>
</evidence>
<feature type="region of interest" description="Disordered" evidence="5">
    <location>
        <begin position="351"/>
        <end position="376"/>
    </location>
</feature>
<proteinExistence type="predicted"/>
<dbReference type="AlphaFoldDB" id="A0A4V4RG62"/>
<evidence type="ECO:0000256" key="4">
    <source>
        <dbReference type="ARBA" id="ARBA00023136"/>
    </source>
</evidence>
<dbReference type="EMBL" id="QYRT01000018">
    <property type="protein sequence ID" value="TIH35644.1"/>
    <property type="molecule type" value="Genomic_DNA"/>
</dbReference>
<feature type="transmembrane region" description="Helical" evidence="6">
    <location>
        <begin position="29"/>
        <end position="52"/>
    </location>
</feature>
<feature type="transmembrane region" description="Helical" evidence="6">
    <location>
        <begin position="90"/>
        <end position="109"/>
    </location>
</feature>
<accession>A0A4V4RG62</accession>
<keyword evidence="3 6" id="KW-1133">Transmembrane helix</keyword>
<feature type="transmembrane region" description="Helical" evidence="6">
    <location>
        <begin position="138"/>
        <end position="158"/>
    </location>
</feature>
<feature type="transmembrane region" description="Helical" evidence="6">
    <location>
        <begin position="204"/>
        <end position="221"/>
    </location>
</feature>
<feature type="domain" description="Integral membrane bound transporter" evidence="7">
    <location>
        <begin position="214"/>
        <end position="339"/>
    </location>
</feature>
<dbReference type="GO" id="GO:0016020">
    <property type="term" value="C:membrane"/>
    <property type="evidence" value="ECO:0007669"/>
    <property type="project" value="UniProtKB-SubCell"/>
</dbReference>
<gene>
    <name evidence="8" type="ORF">D4765_10625</name>
</gene>
<evidence type="ECO:0000256" key="6">
    <source>
        <dbReference type="SAM" id="Phobius"/>
    </source>
</evidence>
<keyword evidence="9" id="KW-1185">Reference proteome</keyword>
<name>A0A4V4RG62_9MICO</name>
<evidence type="ECO:0000259" key="7">
    <source>
        <dbReference type="Pfam" id="PF13515"/>
    </source>
</evidence>
<feature type="transmembrane region" description="Helical" evidence="6">
    <location>
        <begin position="326"/>
        <end position="346"/>
    </location>
</feature>
<evidence type="ECO:0000313" key="8">
    <source>
        <dbReference type="EMBL" id="TIH35644.1"/>
    </source>
</evidence>
<evidence type="ECO:0000256" key="2">
    <source>
        <dbReference type="ARBA" id="ARBA00022692"/>
    </source>
</evidence>
<feature type="transmembrane region" description="Helical" evidence="6">
    <location>
        <begin position="64"/>
        <end position="84"/>
    </location>
</feature>
<evidence type="ECO:0000256" key="3">
    <source>
        <dbReference type="ARBA" id="ARBA00022989"/>
    </source>
</evidence>
<keyword evidence="4 6" id="KW-0472">Membrane</keyword>
<organism evidence="8 9">
    <name type="scientific">Subtercola vilae</name>
    <dbReference type="NCBI Taxonomy" id="2056433"/>
    <lineage>
        <taxon>Bacteria</taxon>
        <taxon>Bacillati</taxon>
        <taxon>Actinomycetota</taxon>
        <taxon>Actinomycetes</taxon>
        <taxon>Micrococcales</taxon>
        <taxon>Microbacteriaceae</taxon>
        <taxon>Subtercola</taxon>
    </lineage>
</organism>
<reference evidence="8 9" key="1">
    <citation type="journal article" date="2019" name="Microorganisms">
        <title>Systematic Affiliation and Genome Analysis of Subtercola vilae DB165(T) with Particular Emphasis on Cold Adaptation of an Isolate from a High-Altitude Cold Volcano Lake.</title>
        <authorList>
            <person name="Villalobos A.S."/>
            <person name="Wiese J."/>
            <person name="Imhoff J.F."/>
            <person name="Dorador C."/>
            <person name="Keller A."/>
            <person name="Hentschel U."/>
        </authorList>
    </citation>
    <scope>NUCLEOTIDE SEQUENCE [LARGE SCALE GENOMIC DNA]</scope>
    <source>
        <strain evidence="8 9">DB165</strain>
    </source>
</reference>
<comment type="subcellular location">
    <subcellularLocation>
        <location evidence="1">Membrane</location>
        <topology evidence="1">Multi-pass membrane protein</topology>
    </subcellularLocation>
</comment>
<dbReference type="InterPro" id="IPR049453">
    <property type="entry name" value="Memb_transporter_dom"/>
</dbReference>
<evidence type="ECO:0000313" key="9">
    <source>
        <dbReference type="Proteomes" id="UP000306192"/>
    </source>
</evidence>
<feature type="transmembrane region" description="Helical" evidence="6">
    <location>
        <begin position="259"/>
        <end position="283"/>
    </location>
</feature>
<dbReference type="Proteomes" id="UP000306192">
    <property type="component" value="Unassembled WGS sequence"/>
</dbReference>
<sequence length="376" mass="38672">MKSLFEFGAHAGAHRVAVRAGMSVLVPLVVLYSIGHIEWSIFAAFGAFTSVYGRNTAYAPRLRMQGIAAAIMVSSVLLGAVVAVLPNPEYTVVAVAAVWALVVAFVSDAARLSPPGPLFAVFGLCSVASVPAGPNEFALAFTVSAGAALFALLVGQVGRVRAGQVRNSTWGATSAVNSSRESAGSAVRSAIVATLRRPGELRHISRFAVAAALAGSLSTGLGIGHPYWSMVAAIVPLVAIDLGNSFARGAHRLLGTVAGLALASVLLLFAPSGLWAIGLVAALQVVAELFVVRNYGFALVFVTPLALIMVSLAHPVSTSALITDRAVETLLGTVVAIVVALGYWLAFGRSRRTSPATTPPGAYTERAATKASTSAR</sequence>
<evidence type="ECO:0000256" key="1">
    <source>
        <dbReference type="ARBA" id="ARBA00004141"/>
    </source>
</evidence>
<comment type="caution">
    <text evidence="8">The sequence shown here is derived from an EMBL/GenBank/DDBJ whole genome shotgun (WGS) entry which is preliminary data.</text>
</comment>
<keyword evidence="2 6" id="KW-0812">Transmembrane</keyword>
<dbReference type="Pfam" id="PF13515">
    <property type="entry name" value="FUSC_2"/>
    <property type="match status" value="1"/>
</dbReference>
<dbReference type="OrthoDB" id="4989419at2"/>
<protein>
    <submittedName>
        <fullName evidence="8">FUSC family protein</fullName>
    </submittedName>
</protein>
<dbReference type="RefSeq" id="WP_136642273.1">
    <property type="nucleotide sequence ID" value="NZ_QYRT01000018.1"/>
</dbReference>